<feature type="transmembrane region" description="Helical" evidence="1">
    <location>
        <begin position="12"/>
        <end position="35"/>
    </location>
</feature>
<dbReference type="AlphaFoldDB" id="A0A1H3W4R8"/>
<keyword evidence="1" id="KW-1133">Transmembrane helix</keyword>
<accession>A0A1H3W4R8</accession>
<organism evidence="2 3">
    <name type="scientific">Pedobacter hartonius</name>
    <dbReference type="NCBI Taxonomy" id="425514"/>
    <lineage>
        <taxon>Bacteria</taxon>
        <taxon>Pseudomonadati</taxon>
        <taxon>Bacteroidota</taxon>
        <taxon>Sphingobacteriia</taxon>
        <taxon>Sphingobacteriales</taxon>
        <taxon>Sphingobacteriaceae</taxon>
        <taxon>Pedobacter</taxon>
    </lineage>
</organism>
<dbReference type="Proteomes" id="UP000198850">
    <property type="component" value="Unassembled WGS sequence"/>
</dbReference>
<keyword evidence="1" id="KW-0472">Membrane</keyword>
<dbReference type="OrthoDB" id="799513at2"/>
<keyword evidence="1" id="KW-0812">Transmembrane</keyword>
<evidence type="ECO:0000313" key="2">
    <source>
        <dbReference type="EMBL" id="SDZ82056.1"/>
    </source>
</evidence>
<evidence type="ECO:0000313" key="3">
    <source>
        <dbReference type="Proteomes" id="UP000198850"/>
    </source>
</evidence>
<proteinExistence type="predicted"/>
<name>A0A1H3W4R8_9SPHI</name>
<dbReference type="EMBL" id="FNRA01000001">
    <property type="protein sequence ID" value="SDZ82056.1"/>
    <property type="molecule type" value="Genomic_DNA"/>
</dbReference>
<evidence type="ECO:0000256" key="1">
    <source>
        <dbReference type="SAM" id="Phobius"/>
    </source>
</evidence>
<dbReference type="RefSeq" id="WP_090554165.1">
    <property type="nucleotide sequence ID" value="NZ_FNRA01000001.1"/>
</dbReference>
<dbReference type="STRING" id="425514.SAMN05443550_10197"/>
<reference evidence="2 3" key="1">
    <citation type="submission" date="2016-10" db="EMBL/GenBank/DDBJ databases">
        <authorList>
            <person name="de Groot N.N."/>
        </authorList>
    </citation>
    <scope>NUCLEOTIDE SEQUENCE [LARGE SCALE GENOMIC DNA]</scope>
    <source>
        <strain evidence="2 3">DSM 19033</strain>
    </source>
</reference>
<gene>
    <name evidence="2" type="ORF">SAMN05443550_10197</name>
</gene>
<protein>
    <submittedName>
        <fullName evidence="2">Uncharacterized protein</fullName>
    </submittedName>
</protein>
<keyword evidence="3" id="KW-1185">Reference proteome</keyword>
<sequence>MKLEKTTQSRIVRNALLSLFLYALPILLMFVTFYFTGQRPWEKKQPAKTSAVSAKNKPAQP</sequence>